<comment type="caution">
    <text evidence="3">The sequence shown here is derived from an EMBL/GenBank/DDBJ whole genome shotgun (WGS) entry which is preliminary data.</text>
</comment>
<dbReference type="SUPFAM" id="SSF55154">
    <property type="entry name" value="CYTH-like phosphatases"/>
    <property type="match status" value="1"/>
</dbReference>
<name>A0A1M6PZJ5_9FLAO</name>
<evidence type="ECO:0000313" key="2">
    <source>
        <dbReference type="EMBL" id="SFB68555.1"/>
    </source>
</evidence>
<evidence type="ECO:0000259" key="1">
    <source>
        <dbReference type="PROSITE" id="PS51707"/>
    </source>
</evidence>
<dbReference type="EMBL" id="FRAT01000001">
    <property type="protein sequence ID" value="SHK13384.1"/>
    <property type="molecule type" value="Genomic_DNA"/>
</dbReference>
<dbReference type="PROSITE" id="PS51707">
    <property type="entry name" value="CYTH"/>
    <property type="match status" value="1"/>
</dbReference>
<dbReference type="SMART" id="SM01118">
    <property type="entry name" value="CYTH"/>
    <property type="match status" value="1"/>
</dbReference>
<dbReference type="AlphaFoldDB" id="A0A1M6PZJ5"/>
<dbReference type="Proteomes" id="UP000184031">
    <property type="component" value="Unassembled WGS sequence"/>
</dbReference>
<dbReference type="InterPro" id="IPR023577">
    <property type="entry name" value="CYTH_domain"/>
</dbReference>
<dbReference type="InterPro" id="IPR033469">
    <property type="entry name" value="CYTH-like_dom_sf"/>
</dbReference>
<dbReference type="PANTHER" id="PTHR40114:SF1">
    <property type="entry name" value="SLR0698 PROTEIN"/>
    <property type="match status" value="1"/>
</dbReference>
<dbReference type="Proteomes" id="UP000198940">
    <property type="component" value="Unassembled WGS sequence"/>
</dbReference>
<dbReference type="EMBL" id="FOKU01000001">
    <property type="protein sequence ID" value="SFB68555.1"/>
    <property type="molecule type" value="Genomic_DNA"/>
</dbReference>
<accession>A0A1M6PZJ5</accession>
<dbReference type="InterPro" id="IPR012042">
    <property type="entry name" value="NeuTTM/CthTTM-like"/>
</dbReference>
<dbReference type="RefSeq" id="WP_072876273.1">
    <property type="nucleotide sequence ID" value="NZ_FOKU01000001.1"/>
</dbReference>
<evidence type="ECO:0000313" key="5">
    <source>
        <dbReference type="Proteomes" id="UP000198940"/>
    </source>
</evidence>
<evidence type="ECO:0000313" key="3">
    <source>
        <dbReference type="EMBL" id="SHK13384.1"/>
    </source>
</evidence>
<dbReference type="PIRSF" id="PIRSF016487">
    <property type="entry name" value="CYTH_UCP016487"/>
    <property type="match status" value="1"/>
</dbReference>
<dbReference type="OrthoDB" id="9805588at2"/>
<dbReference type="Pfam" id="PF01928">
    <property type="entry name" value="CYTH"/>
    <property type="match status" value="1"/>
</dbReference>
<keyword evidence="5" id="KW-1185">Reference proteome</keyword>
<organism evidence="3 4">
    <name type="scientific">Flagellimonas taeanensis</name>
    <dbReference type="NCBI Taxonomy" id="1005926"/>
    <lineage>
        <taxon>Bacteria</taxon>
        <taxon>Pseudomonadati</taxon>
        <taxon>Bacteroidota</taxon>
        <taxon>Flavobacteriia</taxon>
        <taxon>Flavobacteriales</taxon>
        <taxon>Flavobacteriaceae</taxon>
        <taxon>Flagellimonas</taxon>
    </lineage>
</organism>
<gene>
    <name evidence="2" type="ORF">SAMN04487891_101385</name>
    <name evidence="3" type="ORF">SAMN05216293_0389</name>
</gene>
<sequence length="157" mass="17958">MEHLEIERKFLVSSDAYKQSATSQTRIAQGFLNTDPSSTVRVRIMGEKGFLTVKGASNDSGTTRFEWEIEISTAEAANLIDLCETGILEKYRFEVPCGKHIFEVDEFLGENKGLVVAEVELEHEDEPFERPDWLGEEVTGQRKYYNSQLSKTPFKEW</sequence>
<dbReference type="CDD" id="cd07891">
    <property type="entry name" value="CYTH-like_CthTTM-like_1"/>
    <property type="match status" value="1"/>
</dbReference>
<evidence type="ECO:0000313" key="4">
    <source>
        <dbReference type="Proteomes" id="UP000184031"/>
    </source>
</evidence>
<proteinExistence type="predicted"/>
<dbReference type="PANTHER" id="PTHR40114">
    <property type="entry name" value="SLR0698 PROTEIN"/>
    <property type="match status" value="1"/>
</dbReference>
<feature type="domain" description="CYTH" evidence="1">
    <location>
        <begin position="3"/>
        <end position="151"/>
    </location>
</feature>
<protein>
    <submittedName>
        <fullName evidence="3">CYTH domain-containing protein</fullName>
    </submittedName>
</protein>
<reference evidence="3 4" key="1">
    <citation type="submission" date="2016-11" db="EMBL/GenBank/DDBJ databases">
        <authorList>
            <person name="Varghese N."/>
            <person name="Submissions S."/>
        </authorList>
    </citation>
    <scope>NUCLEOTIDE SEQUENCE [LARGE SCALE GENOMIC DNA]</scope>
    <source>
        <strain evidence="3 4">CGMCC 1.12174</strain>
        <strain evidence="2 5">DSM 26351</strain>
    </source>
</reference>
<dbReference type="STRING" id="1055723.SAMN05216293_0389"/>
<dbReference type="Gene3D" id="2.40.320.10">
    <property type="entry name" value="Hypothetical Protein Pfu-838710-001"/>
    <property type="match status" value="1"/>
</dbReference>